<dbReference type="RefSeq" id="WP_284256426.1">
    <property type="nucleotide sequence ID" value="NZ_BSOS01000007.1"/>
</dbReference>
<organism evidence="2 3">
    <name type="scientific">Acidocella aquatica</name>
    <dbReference type="NCBI Taxonomy" id="1922313"/>
    <lineage>
        <taxon>Bacteria</taxon>
        <taxon>Pseudomonadati</taxon>
        <taxon>Pseudomonadota</taxon>
        <taxon>Alphaproteobacteria</taxon>
        <taxon>Acetobacterales</taxon>
        <taxon>Acidocellaceae</taxon>
        <taxon>Acidocella</taxon>
    </lineage>
</organism>
<keyword evidence="1" id="KW-0472">Membrane</keyword>
<comment type="caution">
    <text evidence="2">The sequence shown here is derived from an EMBL/GenBank/DDBJ whole genome shotgun (WGS) entry which is preliminary data.</text>
</comment>
<protein>
    <recommendedName>
        <fullName evidence="4">DUF4760 domain-containing protein</fullName>
    </recommendedName>
</protein>
<name>A0ABQ6A5N9_9PROT</name>
<gene>
    <name evidence="2" type="ORF">GCM10010909_05500</name>
</gene>
<evidence type="ECO:0000313" key="3">
    <source>
        <dbReference type="Proteomes" id="UP001156641"/>
    </source>
</evidence>
<keyword evidence="1" id="KW-0812">Transmembrane</keyword>
<dbReference type="Proteomes" id="UP001156641">
    <property type="component" value="Unassembled WGS sequence"/>
</dbReference>
<dbReference type="EMBL" id="BSOS01000007">
    <property type="protein sequence ID" value="GLR65872.1"/>
    <property type="molecule type" value="Genomic_DNA"/>
</dbReference>
<keyword evidence="1" id="KW-1133">Transmembrane helix</keyword>
<evidence type="ECO:0000313" key="2">
    <source>
        <dbReference type="EMBL" id="GLR65872.1"/>
    </source>
</evidence>
<feature type="transmembrane region" description="Helical" evidence="1">
    <location>
        <begin position="12"/>
        <end position="33"/>
    </location>
</feature>
<evidence type="ECO:0000256" key="1">
    <source>
        <dbReference type="SAM" id="Phobius"/>
    </source>
</evidence>
<keyword evidence="3" id="KW-1185">Reference proteome</keyword>
<evidence type="ECO:0008006" key="4">
    <source>
        <dbReference type="Google" id="ProtNLM"/>
    </source>
</evidence>
<reference evidence="3" key="1">
    <citation type="journal article" date="2019" name="Int. J. Syst. Evol. Microbiol.">
        <title>The Global Catalogue of Microorganisms (GCM) 10K type strain sequencing project: providing services to taxonomists for standard genome sequencing and annotation.</title>
        <authorList>
            <consortium name="The Broad Institute Genomics Platform"/>
            <consortium name="The Broad Institute Genome Sequencing Center for Infectious Disease"/>
            <person name="Wu L."/>
            <person name="Ma J."/>
        </authorList>
    </citation>
    <scope>NUCLEOTIDE SEQUENCE [LARGE SCALE GENOMIC DNA]</scope>
    <source>
        <strain evidence="3">NBRC 112502</strain>
    </source>
</reference>
<sequence length="176" mass="20547">MLQSSQQSLPLWVMYVQALGLPLFALALTFFGIRNAKDQTRVSKEKLRHDLYDRRFAIYMAFENMISSYLGKENSDEIKRALDQVFVASLQSSFVLNSEMEQYLKELQTNVFVMYMEEGRHRGKKDIPTDDFRRLEVKKIQNFGTLSKVLPVLAEKFEPFLKLDDLSERSTSKTSR</sequence>
<accession>A0ABQ6A5N9</accession>
<proteinExistence type="predicted"/>